<keyword evidence="2" id="KW-1185">Reference proteome</keyword>
<accession>A0ACB7PE25</accession>
<evidence type="ECO:0000313" key="2">
    <source>
        <dbReference type="Proteomes" id="UP000724584"/>
    </source>
</evidence>
<reference evidence="1 2" key="1">
    <citation type="journal article" date="2021" name="Nat. Commun.">
        <title>Genetic determinants of endophytism in the Arabidopsis root mycobiome.</title>
        <authorList>
            <person name="Mesny F."/>
            <person name="Miyauchi S."/>
            <person name="Thiergart T."/>
            <person name="Pickel B."/>
            <person name="Atanasova L."/>
            <person name="Karlsson M."/>
            <person name="Huettel B."/>
            <person name="Barry K.W."/>
            <person name="Haridas S."/>
            <person name="Chen C."/>
            <person name="Bauer D."/>
            <person name="Andreopoulos W."/>
            <person name="Pangilinan J."/>
            <person name="LaButti K."/>
            <person name="Riley R."/>
            <person name="Lipzen A."/>
            <person name="Clum A."/>
            <person name="Drula E."/>
            <person name="Henrissat B."/>
            <person name="Kohler A."/>
            <person name="Grigoriev I.V."/>
            <person name="Martin F.M."/>
            <person name="Hacquard S."/>
        </authorList>
    </citation>
    <scope>NUCLEOTIDE SEQUENCE [LARGE SCALE GENOMIC DNA]</scope>
    <source>
        <strain evidence="1 2">MPI-SDFR-AT-0079</strain>
    </source>
</reference>
<sequence length="373" mass="40543">MDILLSLPVASYFFSTSLTSWSTSLNLLFFYMTWSTLVLTHSPLQIEILGIMALRIAFWLLPSLLFLAFDTLLPSLAENIKYNGASALPPRDAQSLARLTGLALLNLALETAAEAGISFGLATLLKTPVFRTTTTLPLPWQMIKHIALLFTGREILTYYTHRYLLHGHPPPTLTLTSKSATPKLKLTKKTNPPAPTRTLTTLHTKHAHSRAAPPFALALKTDHPLPYLLHRFLPLYLPALALHAHGLHLLTFLLFAGLATLEETLTLSGYSVVPGILLGGMARRAAVHFRGAGSSGRGGGGGRVGNFGGWGVLDWVHGTSLGGDVMADLRDEAEKHRVQERGARKAGEMGDAVRDGVEGWRKGSGRRKGKRGE</sequence>
<dbReference type="Proteomes" id="UP000724584">
    <property type="component" value="Unassembled WGS sequence"/>
</dbReference>
<organism evidence="1 2">
    <name type="scientific">Chaetomium tenue</name>
    <dbReference type="NCBI Taxonomy" id="1854479"/>
    <lineage>
        <taxon>Eukaryota</taxon>
        <taxon>Fungi</taxon>
        <taxon>Dikarya</taxon>
        <taxon>Ascomycota</taxon>
        <taxon>Pezizomycotina</taxon>
        <taxon>Sordariomycetes</taxon>
        <taxon>Sordariomycetidae</taxon>
        <taxon>Sordariales</taxon>
        <taxon>Chaetomiaceae</taxon>
        <taxon>Chaetomium</taxon>
    </lineage>
</organism>
<name>A0ACB7PE25_9PEZI</name>
<comment type="caution">
    <text evidence="1">The sequence shown here is derived from an EMBL/GenBank/DDBJ whole genome shotgun (WGS) entry which is preliminary data.</text>
</comment>
<proteinExistence type="predicted"/>
<protein>
    <submittedName>
        <fullName evidence="1">Uncharacterized protein</fullName>
    </submittedName>
</protein>
<gene>
    <name evidence="1" type="ORF">F5144DRAFT_650500</name>
</gene>
<evidence type="ECO:0000313" key="1">
    <source>
        <dbReference type="EMBL" id="KAH6632452.1"/>
    </source>
</evidence>
<dbReference type="EMBL" id="JAGIZQ010000004">
    <property type="protein sequence ID" value="KAH6632452.1"/>
    <property type="molecule type" value="Genomic_DNA"/>
</dbReference>